<evidence type="ECO:0000313" key="1">
    <source>
        <dbReference type="EMBL" id="SFG89977.1"/>
    </source>
</evidence>
<protein>
    <recommendedName>
        <fullName evidence="3">DUF3108 domain-containing protein</fullName>
    </recommendedName>
</protein>
<dbReference type="AlphaFoldDB" id="A0A1I2VNZ4"/>
<gene>
    <name evidence="1" type="ORF">SAMN05421739_104243</name>
</gene>
<reference evidence="2" key="1">
    <citation type="submission" date="2016-10" db="EMBL/GenBank/DDBJ databases">
        <authorList>
            <person name="Varghese N."/>
            <person name="Submissions S."/>
        </authorList>
    </citation>
    <scope>NUCLEOTIDE SEQUENCE [LARGE SCALE GENOMIC DNA]</scope>
    <source>
        <strain evidence="2">LP51</strain>
    </source>
</reference>
<dbReference type="Proteomes" id="UP000198724">
    <property type="component" value="Unassembled WGS sequence"/>
</dbReference>
<evidence type="ECO:0008006" key="3">
    <source>
        <dbReference type="Google" id="ProtNLM"/>
    </source>
</evidence>
<dbReference type="EMBL" id="FOOT01000004">
    <property type="protein sequence ID" value="SFG89977.1"/>
    <property type="molecule type" value="Genomic_DNA"/>
</dbReference>
<dbReference type="RefSeq" id="WP_245756217.1">
    <property type="nucleotide sequence ID" value="NZ_FOOT01000004.1"/>
</dbReference>
<keyword evidence="2" id="KW-1185">Reference proteome</keyword>
<dbReference type="Pfam" id="PF11306">
    <property type="entry name" value="DUF3108"/>
    <property type="match status" value="1"/>
</dbReference>
<evidence type="ECO:0000313" key="2">
    <source>
        <dbReference type="Proteomes" id="UP000198724"/>
    </source>
</evidence>
<name>A0A1I2VNZ4_9BACT</name>
<proteinExistence type="predicted"/>
<accession>A0A1I2VNZ4</accession>
<sequence length="270" mass="31347">MMKKFFPALILLTIVLFGFATKDRMRSHPNESFSTGEVLKYKVHYGPITAAEAVIDISPEIHTVNDRACYKATVYGRTNSSFDLFIRVRDTWQSYIDTAAIVPQRSFRNIEEGNYRKRETVHFDHFANKAHVEKKKKSKKVEKQTYKITDNVQDIVSGFYYLRTLDFNKMRVGDKVNVQGFFDEEHFNMEVEFKGREVVSTKAGNIKAIKLVPRMPENKMFKGENSITVYLSDDKNKIPVLIQAEMFVGSVKVNLYDYKNLKNELLLARK</sequence>
<dbReference type="STRING" id="1436961.SAMN05421739_104243"/>
<dbReference type="InterPro" id="IPR021457">
    <property type="entry name" value="DUF3108"/>
</dbReference>
<organism evidence="1 2">
    <name type="scientific">Pontibacter chinhatensis</name>
    <dbReference type="NCBI Taxonomy" id="1436961"/>
    <lineage>
        <taxon>Bacteria</taxon>
        <taxon>Pseudomonadati</taxon>
        <taxon>Bacteroidota</taxon>
        <taxon>Cytophagia</taxon>
        <taxon>Cytophagales</taxon>
        <taxon>Hymenobacteraceae</taxon>
        <taxon>Pontibacter</taxon>
    </lineage>
</organism>